<dbReference type="EMBL" id="NMYC01000002">
    <property type="protein sequence ID" value="PLS27531.1"/>
    <property type="molecule type" value="Genomic_DNA"/>
</dbReference>
<dbReference type="InterPro" id="IPR039329">
    <property type="entry name" value="SIAE"/>
</dbReference>
<evidence type="ECO:0000259" key="4">
    <source>
        <dbReference type="Pfam" id="PF03629"/>
    </source>
</evidence>
<evidence type="ECO:0000256" key="1">
    <source>
        <dbReference type="ARBA" id="ARBA00022801"/>
    </source>
</evidence>
<feature type="transmembrane region" description="Helical" evidence="3">
    <location>
        <begin position="62"/>
        <end position="85"/>
    </location>
</feature>
<evidence type="ECO:0000256" key="2">
    <source>
        <dbReference type="SAM" id="MobiDB-lite"/>
    </source>
</evidence>
<feature type="compositionally biased region" description="Polar residues" evidence="2">
    <location>
        <begin position="40"/>
        <end position="49"/>
    </location>
</feature>
<dbReference type="Gene3D" id="3.40.50.1110">
    <property type="entry name" value="SGNH hydrolase"/>
    <property type="match status" value="1"/>
</dbReference>
<accession>A0A2N5J005</accession>
<organism evidence="5 6">
    <name type="scientific">Bifidobacterium anseris</name>
    <dbReference type="NCBI Taxonomy" id="2020963"/>
    <lineage>
        <taxon>Bacteria</taxon>
        <taxon>Bacillati</taxon>
        <taxon>Actinomycetota</taxon>
        <taxon>Actinomycetes</taxon>
        <taxon>Bifidobacteriales</taxon>
        <taxon>Bifidobacteriaceae</taxon>
        <taxon>Bifidobacterium</taxon>
    </lineage>
</organism>
<dbReference type="PANTHER" id="PTHR22901:SF0">
    <property type="entry name" value="SIALATE O-ACETYLESTERASE"/>
    <property type="match status" value="1"/>
</dbReference>
<keyword evidence="3" id="KW-0812">Transmembrane</keyword>
<keyword evidence="3" id="KW-0472">Membrane</keyword>
<proteinExistence type="predicted"/>
<dbReference type="GO" id="GO:0001681">
    <property type="term" value="F:sialate O-acetylesterase activity"/>
    <property type="evidence" value="ECO:0007669"/>
    <property type="project" value="InterPro"/>
</dbReference>
<feature type="compositionally biased region" description="Basic and acidic residues" evidence="2">
    <location>
        <begin position="1"/>
        <end position="19"/>
    </location>
</feature>
<feature type="region of interest" description="Disordered" evidence="2">
    <location>
        <begin position="1"/>
        <end position="49"/>
    </location>
</feature>
<comment type="caution">
    <text evidence="5">The sequence shown here is derived from an EMBL/GenBank/DDBJ whole genome shotgun (WGS) entry which is preliminary data.</text>
</comment>
<sequence length="593" mass="63292">MDDMSRQQPEEHHEPRNETADTASADTMPANPAAAEGPQASASTANPATPLTTRAHRHTATFWAIVWGALVVVCVIVGIVIGGLMRSGADERNGSGETSVVATQHGSGTTVTLPSFYGDNMVVQRDEPFTIRGTVHAATSPESTESTESAEPAAFNAFNVRAVSADGTKEAVTHVNDDGTFTAEFTPTAGSQTPYVIEFRDGATPVHVLANVVFGDVFLASGQSNMELNVDQYYGDASKQQANLGGQFTMNDLPKPLVDADVRFVAADRVAGDVGFPARAVTSGRWLPASDAQQVRPMSLLAQQFAAHVRQAQPLIPVGVVQTAWGGTPIARHEAGGDIYASHIKPLRGMRFAGVLWYQGCADASRAADVDAYTQRMVALINQYRDDFDDADLPFLYVQLARYATDQDFRGIRQRQLDTLGDARLANLDNVAMTVAIDTDKGTDAVIHPLGKDVLGARMAAQWLAMTRGEAVPNGPIIEKATTGATKPGTVRLRFVDGTADALNVRVPRRDVRAGVDDIATPTTGTIEGFEVAGSDGVFVPARAAIDGDGVVLRSDTVDEIRAVRYLYANDPQARRLLYNDALPASPFIIDVS</sequence>
<dbReference type="OrthoDB" id="7869753at2"/>
<dbReference type="AlphaFoldDB" id="A0A2N5J005"/>
<evidence type="ECO:0000313" key="5">
    <source>
        <dbReference type="EMBL" id="PLS27531.1"/>
    </source>
</evidence>
<dbReference type="Proteomes" id="UP000234935">
    <property type="component" value="Unassembled WGS sequence"/>
</dbReference>
<dbReference type="GO" id="GO:0005975">
    <property type="term" value="P:carbohydrate metabolic process"/>
    <property type="evidence" value="ECO:0007669"/>
    <property type="project" value="TreeGrafter"/>
</dbReference>
<feature type="domain" description="Sialate O-acetylesterase" evidence="4">
    <location>
        <begin position="302"/>
        <end position="462"/>
    </location>
</feature>
<dbReference type="InterPro" id="IPR036514">
    <property type="entry name" value="SGNH_hydro_sf"/>
</dbReference>
<feature type="region of interest" description="Disordered" evidence="2">
    <location>
        <begin position="90"/>
        <end position="109"/>
    </location>
</feature>
<protein>
    <submittedName>
        <fullName evidence="5">Sialic acid-specific 9-O-acetylesterase</fullName>
    </submittedName>
</protein>
<feature type="compositionally biased region" description="Polar residues" evidence="2">
    <location>
        <begin position="95"/>
        <end position="109"/>
    </location>
</feature>
<dbReference type="PANTHER" id="PTHR22901">
    <property type="entry name" value="SIALATE O-ACETYLESTERASE"/>
    <property type="match status" value="1"/>
</dbReference>
<name>A0A2N5J005_9BIFI</name>
<dbReference type="Pfam" id="PF03629">
    <property type="entry name" value="SASA"/>
    <property type="match status" value="1"/>
</dbReference>
<keyword evidence="6" id="KW-1185">Reference proteome</keyword>
<gene>
    <name evidence="5" type="ORF">CGZ88_0748</name>
</gene>
<keyword evidence="1" id="KW-0378">Hydrolase</keyword>
<evidence type="ECO:0000313" key="6">
    <source>
        <dbReference type="Proteomes" id="UP000234935"/>
    </source>
</evidence>
<dbReference type="InterPro" id="IPR005181">
    <property type="entry name" value="SASA"/>
</dbReference>
<reference evidence="5 6" key="1">
    <citation type="submission" date="2017-07" db="EMBL/GenBank/DDBJ databases">
        <title>Bifidobacterium novel species.</title>
        <authorList>
            <person name="Lugli G.A."/>
            <person name="Milani C."/>
            <person name="Duranti S."/>
            <person name="Mangifesta M."/>
        </authorList>
    </citation>
    <scope>NUCLEOTIDE SEQUENCE [LARGE SCALE GENOMIC DNA]</scope>
    <source>
        <strain evidence="6">Goo31D</strain>
    </source>
</reference>
<evidence type="ECO:0000256" key="3">
    <source>
        <dbReference type="SAM" id="Phobius"/>
    </source>
</evidence>
<dbReference type="SUPFAM" id="SSF52266">
    <property type="entry name" value="SGNH hydrolase"/>
    <property type="match status" value="1"/>
</dbReference>
<keyword evidence="3" id="KW-1133">Transmembrane helix</keyword>